<evidence type="ECO:0000313" key="3">
    <source>
        <dbReference type="Proteomes" id="UP000322814"/>
    </source>
</evidence>
<dbReference type="EMBL" id="SAYB01000002">
    <property type="protein sequence ID" value="TXJ39329.1"/>
    <property type="molecule type" value="Genomic_DNA"/>
</dbReference>
<proteinExistence type="predicted"/>
<evidence type="ECO:0000256" key="1">
    <source>
        <dbReference type="SAM" id="Phobius"/>
    </source>
</evidence>
<organism evidence="2 3">
    <name type="scientific">Brachyspira aalborgi</name>
    <dbReference type="NCBI Taxonomy" id="29522"/>
    <lineage>
        <taxon>Bacteria</taxon>
        <taxon>Pseudomonadati</taxon>
        <taxon>Spirochaetota</taxon>
        <taxon>Spirochaetia</taxon>
        <taxon>Brachyspirales</taxon>
        <taxon>Brachyspiraceae</taxon>
        <taxon>Brachyspira</taxon>
    </lineage>
</organism>
<sequence>MDKEKNDIVEQKLDNLTDGIENNLKGDENKLDDSIDIDKEINLLKKQSKKEKLKHKLNITNNIYNFLSSLTIMPVLSIILIIILFIIYPFSYIKIPFIDNNEINSFINLYFKTILESLKTFGTFIIGVIITDWASSKYKDDD</sequence>
<comment type="caution">
    <text evidence="2">The sequence shown here is derived from an EMBL/GenBank/DDBJ whole genome shotgun (WGS) entry which is preliminary data.</text>
</comment>
<dbReference type="Proteomes" id="UP000322814">
    <property type="component" value="Unassembled WGS sequence"/>
</dbReference>
<dbReference type="RefSeq" id="WP_147770265.1">
    <property type="nucleotide sequence ID" value="NZ_SAYB01000002.1"/>
</dbReference>
<dbReference type="AlphaFoldDB" id="A0A5C8EMV6"/>
<evidence type="ECO:0000313" key="2">
    <source>
        <dbReference type="EMBL" id="TXJ39329.1"/>
    </source>
</evidence>
<keyword evidence="1" id="KW-0812">Transmembrane</keyword>
<keyword evidence="1" id="KW-0472">Membrane</keyword>
<protein>
    <submittedName>
        <fullName evidence="2">Uncharacterized protein</fullName>
    </submittedName>
</protein>
<reference evidence="2 3" key="1">
    <citation type="journal article" date="1992" name="Lakartidningen">
        <title>[Penicillin V and not amoxicillin is the first choice preparation in acute otitis].</title>
        <authorList>
            <person name="Kamme C."/>
            <person name="Lundgren K."/>
            <person name="Prellner K."/>
        </authorList>
    </citation>
    <scope>NUCLEOTIDE SEQUENCE [LARGE SCALE GENOMIC DNA]</scope>
    <source>
        <strain evidence="2 3">PC4580III</strain>
    </source>
</reference>
<feature type="transmembrane region" description="Helical" evidence="1">
    <location>
        <begin position="63"/>
        <end position="89"/>
    </location>
</feature>
<keyword evidence="1" id="KW-1133">Transmembrane helix</keyword>
<accession>A0A5C8EMV6</accession>
<gene>
    <name evidence="2" type="ORF">EPJ78_01405</name>
</gene>
<name>A0A5C8EMV6_9SPIR</name>